<organism evidence="2">
    <name type="scientific">uncultured Desulfobacterium sp</name>
    <dbReference type="NCBI Taxonomy" id="201089"/>
    <lineage>
        <taxon>Bacteria</taxon>
        <taxon>Pseudomonadati</taxon>
        <taxon>Thermodesulfobacteriota</taxon>
        <taxon>Desulfobacteria</taxon>
        <taxon>Desulfobacterales</taxon>
        <taxon>Desulfobacteriaceae</taxon>
        <taxon>Desulfobacterium</taxon>
        <taxon>environmental samples</taxon>
    </lineage>
</organism>
<dbReference type="PANTHER" id="PTHR39327:SF1">
    <property type="entry name" value="BLR5470 PROTEIN"/>
    <property type="match status" value="1"/>
</dbReference>
<dbReference type="InterPro" id="IPR010319">
    <property type="entry name" value="Transglutaminase-like_Cys_pept"/>
</dbReference>
<dbReference type="Pfam" id="PF06035">
    <property type="entry name" value="Peptidase_C93"/>
    <property type="match status" value="1"/>
</dbReference>
<proteinExistence type="predicted"/>
<protein>
    <recommendedName>
        <fullName evidence="3">Sulfate adenylyltransferase</fullName>
    </recommendedName>
</protein>
<name>E1YK23_9BACT</name>
<sequence>MRIITRNIKSHHFQYLLFTLCFIFAFAVISPAIKQTAFSDRFINYVHRIYGEATMARILKWQDLIIENMDRKEMEKLNAVNSYFNKIAQVSDLDNYKQQDYWATPLELIALNGGDCEDIAIAKYFTLKKLNVEEKKLWLTYVRAYTKNRIVPHLVLTYYTSPNAEPFILDNIMPDILSASKRKDLKPTYSFNVSGLWAAKERERGKHDGGANRVYKWKDLLERMEDEGF</sequence>
<keyword evidence="1" id="KW-0472">Membrane</keyword>
<keyword evidence="1" id="KW-0812">Transmembrane</keyword>
<dbReference type="AlphaFoldDB" id="E1YK23"/>
<reference evidence="2" key="1">
    <citation type="journal article" date="2011" name="Environ. Microbiol.">
        <title>Genomic insights into the metabolic potential of the polycyclic aromatic hydrocarbon degrading sulfate-reducing Deltaproteobacterium N47.</title>
        <authorList>
            <person name="Bergmann F."/>
            <person name="Selesi D."/>
            <person name="Weinmaier T."/>
            <person name="Tischler P."/>
            <person name="Rattei T."/>
            <person name="Meckenstock R.U."/>
        </authorList>
    </citation>
    <scope>NUCLEOTIDE SEQUENCE</scope>
</reference>
<dbReference type="EMBL" id="FR695877">
    <property type="protein sequence ID" value="CBX31627.1"/>
    <property type="molecule type" value="Genomic_DNA"/>
</dbReference>
<evidence type="ECO:0008006" key="3">
    <source>
        <dbReference type="Google" id="ProtNLM"/>
    </source>
</evidence>
<accession>E1YK23</accession>
<gene>
    <name evidence="2" type="ORF">N47_E51390</name>
</gene>
<keyword evidence="1" id="KW-1133">Transmembrane helix</keyword>
<dbReference type="PANTHER" id="PTHR39327">
    <property type="match status" value="1"/>
</dbReference>
<dbReference type="Gene3D" id="3.10.620.30">
    <property type="match status" value="1"/>
</dbReference>
<evidence type="ECO:0000313" key="2">
    <source>
        <dbReference type="EMBL" id="CBX31627.1"/>
    </source>
</evidence>
<feature type="transmembrane region" description="Helical" evidence="1">
    <location>
        <begin position="12"/>
        <end position="33"/>
    </location>
</feature>
<evidence type="ECO:0000256" key="1">
    <source>
        <dbReference type="SAM" id="Phobius"/>
    </source>
</evidence>